<dbReference type="InterPro" id="IPR036259">
    <property type="entry name" value="MFS_trans_sf"/>
</dbReference>
<evidence type="ECO:0000259" key="7">
    <source>
        <dbReference type="PROSITE" id="PS50850"/>
    </source>
</evidence>
<feature type="transmembrane region" description="Helical" evidence="6">
    <location>
        <begin position="480"/>
        <end position="500"/>
    </location>
</feature>
<dbReference type="AlphaFoldDB" id="A0A6P8AZC4"/>
<accession>A0A6P8AZC4</accession>
<keyword evidence="4 6" id="KW-0472">Membrane</keyword>
<feature type="transmembrane region" description="Helical" evidence="6">
    <location>
        <begin position="321"/>
        <end position="344"/>
    </location>
</feature>
<feature type="region of interest" description="Disordered" evidence="5">
    <location>
        <begin position="125"/>
        <end position="152"/>
    </location>
</feature>
<feature type="compositionally biased region" description="Polar residues" evidence="5">
    <location>
        <begin position="986"/>
        <end position="996"/>
    </location>
</feature>
<feature type="transmembrane region" description="Helical" evidence="6">
    <location>
        <begin position="642"/>
        <end position="663"/>
    </location>
</feature>
<proteinExistence type="predicted"/>
<feature type="region of interest" description="Disordered" evidence="5">
    <location>
        <begin position="901"/>
        <end position="961"/>
    </location>
</feature>
<feature type="compositionally biased region" description="Basic residues" evidence="5">
    <location>
        <begin position="90"/>
        <end position="100"/>
    </location>
</feature>
<dbReference type="SUPFAM" id="SSF103473">
    <property type="entry name" value="MFS general substrate transporter"/>
    <property type="match status" value="1"/>
</dbReference>
<feature type="transmembrane region" description="Helical" evidence="6">
    <location>
        <begin position="805"/>
        <end position="826"/>
    </location>
</feature>
<feature type="transmembrane region" description="Helical" evidence="6">
    <location>
        <begin position="392"/>
        <end position="418"/>
    </location>
</feature>
<feature type="region of interest" description="Disordered" evidence="5">
    <location>
        <begin position="58"/>
        <end position="100"/>
    </location>
</feature>
<dbReference type="Pfam" id="PF07690">
    <property type="entry name" value="MFS_1"/>
    <property type="match status" value="1"/>
</dbReference>
<feature type="transmembrane region" description="Helical" evidence="6">
    <location>
        <begin position="696"/>
        <end position="718"/>
    </location>
</feature>
<dbReference type="Gene3D" id="1.20.1250.20">
    <property type="entry name" value="MFS general substrate transporter like domains"/>
    <property type="match status" value="2"/>
</dbReference>
<feature type="compositionally biased region" description="Basic and acidic residues" evidence="5">
    <location>
        <begin position="1"/>
        <end position="12"/>
    </location>
</feature>
<evidence type="ECO:0000256" key="6">
    <source>
        <dbReference type="SAM" id="Phobius"/>
    </source>
</evidence>
<feature type="region of interest" description="Disordered" evidence="5">
    <location>
        <begin position="842"/>
        <end position="868"/>
    </location>
</feature>
<evidence type="ECO:0000256" key="4">
    <source>
        <dbReference type="ARBA" id="ARBA00023136"/>
    </source>
</evidence>
<dbReference type="InterPro" id="IPR011701">
    <property type="entry name" value="MFS"/>
</dbReference>
<dbReference type="GO" id="GO:0022857">
    <property type="term" value="F:transmembrane transporter activity"/>
    <property type="evidence" value="ECO:0007669"/>
    <property type="project" value="InterPro"/>
</dbReference>
<evidence type="ECO:0000256" key="3">
    <source>
        <dbReference type="ARBA" id="ARBA00022989"/>
    </source>
</evidence>
<dbReference type="GeneID" id="41965884"/>
<organism evidence="8 9">
    <name type="scientific">Pyricularia grisea</name>
    <name type="common">Crabgrass-specific blast fungus</name>
    <name type="synonym">Magnaporthe grisea</name>
    <dbReference type="NCBI Taxonomy" id="148305"/>
    <lineage>
        <taxon>Eukaryota</taxon>
        <taxon>Fungi</taxon>
        <taxon>Dikarya</taxon>
        <taxon>Ascomycota</taxon>
        <taxon>Pezizomycotina</taxon>
        <taxon>Sordariomycetes</taxon>
        <taxon>Sordariomycetidae</taxon>
        <taxon>Magnaporthales</taxon>
        <taxon>Pyriculariaceae</taxon>
        <taxon>Pyricularia</taxon>
    </lineage>
</organism>
<keyword evidence="2 6" id="KW-0812">Transmembrane</keyword>
<evidence type="ECO:0000256" key="2">
    <source>
        <dbReference type="ARBA" id="ARBA00022692"/>
    </source>
</evidence>
<feature type="compositionally biased region" description="Polar residues" evidence="5">
    <location>
        <begin position="916"/>
        <end position="926"/>
    </location>
</feature>
<reference evidence="9" key="3">
    <citation type="submission" date="2025-08" db="UniProtKB">
        <authorList>
            <consortium name="RefSeq"/>
        </authorList>
    </citation>
    <scope>IDENTIFICATION</scope>
    <source>
        <strain evidence="9">NI907</strain>
    </source>
</reference>
<protein>
    <recommendedName>
        <fullName evidence="7">Major facilitator superfamily (MFS) profile domain-containing protein</fullName>
    </recommendedName>
</protein>
<feature type="domain" description="Major facilitator superfamily (MFS) profile" evidence="7">
    <location>
        <begin position="326"/>
        <end position="831"/>
    </location>
</feature>
<dbReference type="PANTHER" id="PTHR23501">
    <property type="entry name" value="MAJOR FACILITATOR SUPERFAMILY"/>
    <property type="match status" value="1"/>
</dbReference>
<name>A0A6P8AZC4_PYRGI</name>
<dbReference type="RefSeq" id="XP_030980270.1">
    <property type="nucleotide sequence ID" value="XM_031130979.1"/>
</dbReference>
<feature type="transmembrane region" description="Helical" evidence="6">
    <location>
        <begin position="561"/>
        <end position="582"/>
    </location>
</feature>
<keyword evidence="8" id="KW-1185">Reference proteome</keyword>
<feature type="transmembrane region" description="Helical" evidence="6">
    <location>
        <begin position="533"/>
        <end position="555"/>
    </location>
</feature>
<feature type="region of interest" description="Disordered" evidence="5">
    <location>
        <begin position="983"/>
        <end position="1003"/>
    </location>
</feature>
<reference evidence="8 9" key="1">
    <citation type="journal article" date="2019" name="Mol. Biol. Evol.">
        <title>Blast fungal genomes show frequent chromosomal changes, gene gains and losses, and effector gene turnover.</title>
        <authorList>
            <person name="Gomez Luciano L.B."/>
            <person name="Jason Tsai I."/>
            <person name="Chuma I."/>
            <person name="Tosa Y."/>
            <person name="Chen Y.H."/>
            <person name="Li J.Y."/>
            <person name="Li M.Y."/>
            <person name="Jade Lu M.Y."/>
            <person name="Nakayashiki H."/>
            <person name="Li W.H."/>
        </authorList>
    </citation>
    <scope>NUCLEOTIDE SEQUENCE [LARGE SCALE GENOMIC DNA]</scope>
    <source>
        <strain evidence="8 9">NI907</strain>
    </source>
</reference>
<dbReference type="PANTHER" id="PTHR23501:SF198">
    <property type="entry name" value="AZOLE RESISTANCE PROTEIN 1-RELATED"/>
    <property type="match status" value="1"/>
</dbReference>
<sequence>MATWKDLDDVSRRTTRATRAREDDDCWSVCSADNVYPPADHLSDLVSRSESILSNLNKKDINLPPTNSTDNDLDYESDYGPPGGSIGRMPSRRFGSRRSKRVRNISNVPLPEIKPLSIRHTELRISSAGSAPSRQVSVGTDKSIRNQPLPSPIEQIETFEEALAHMSETPIRTPPSRSSSKVTQNTSNLSRSSSDYYSSSATANDGNNTRSISTRSRSLSMAKSPGRLGRSNSSSLRRLDEKSLDIGCDADMVDIPIVDDDGRREALGISRGLTANSADPENPLPPYTAFSLHGSAGQSGASHTGEPADGMGKEGSVLYTIRLVVVILALVLSVLIVGLNINIITPTTPRQAKNPADSLKGTTWYVSAYLWGLCAFQLLFGRLYIEYTPHWVFAAALLIFEIGSLFAAVAPFEAILILGRTVQGIGAAGILSGALFLGSLVAPLTMRSMIVGMLGGTAAVAMVSAPMLGSAFAAHVNWRWCFYTSIPICTVIIVIILYCLHEVGRPRSSPRASGVITKDMNLRQRFHAFSRKLDLLGVLILLPLAISLLLALQFAGRKYEWNSWFIIILFLITIVFILAFVYSQHKAADDALLPLRFFKKRTVISSFWFMLCISAAALVVTKFIPLWFQLILNYPSAVAATYLWPMLVGTILGALGSVVFVYCFGHYAPLLIFGTLLMSVGAGLLTTWNGATAGSILLTVVPAAVGLGFGTAFQQPFVAVQASLADSDDLSLGFSIVAFAQALGSSIMILIAENLFANSLADTILDKTGISVTPNQALKFDLIKTTVQKANGDTANLTDAYNKSFTQAFVLSVVMAVLSIIGALAVRWHNVKEAERRAAAQAKLSMSEKQQKYQYRSNNPNSYSPRNNQASMAYNIIDSSKQGSPGTQPPQQHFCYELDASRPQPYDHSGTKKESPYSQSSQQFSVGTVAVNNNNSSSSSSSMENGSDVQGPTADLGSYQSSPYEMQRTQGLGLSGGGFYNGVERQASTSSTGTNHRQIRGIY</sequence>
<feature type="transmembrane region" description="Helical" evidence="6">
    <location>
        <begin position="451"/>
        <end position="474"/>
    </location>
</feature>
<dbReference type="InterPro" id="IPR020846">
    <property type="entry name" value="MFS_dom"/>
</dbReference>
<feature type="transmembrane region" description="Helical" evidence="6">
    <location>
        <begin position="670"/>
        <end position="690"/>
    </location>
</feature>
<evidence type="ECO:0000313" key="8">
    <source>
        <dbReference type="Proteomes" id="UP000515153"/>
    </source>
</evidence>
<feature type="compositionally biased region" description="Polar residues" evidence="5">
    <location>
        <begin position="127"/>
        <end position="148"/>
    </location>
</feature>
<dbReference type="PROSITE" id="PS50850">
    <property type="entry name" value="MFS"/>
    <property type="match status" value="1"/>
</dbReference>
<reference evidence="9" key="2">
    <citation type="submission" date="2019-10" db="EMBL/GenBank/DDBJ databases">
        <authorList>
            <consortium name="NCBI Genome Project"/>
        </authorList>
    </citation>
    <scope>NUCLEOTIDE SEQUENCE</scope>
    <source>
        <strain evidence="9">NI907</strain>
    </source>
</reference>
<feature type="transmembrane region" description="Helical" evidence="6">
    <location>
        <begin position="364"/>
        <end position="385"/>
    </location>
</feature>
<feature type="region of interest" description="Disordered" evidence="5">
    <location>
        <begin position="1"/>
        <end position="23"/>
    </location>
</feature>
<dbReference type="Proteomes" id="UP000515153">
    <property type="component" value="Chromosome VII"/>
</dbReference>
<comment type="subcellular location">
    <subcellularLocation>
        <location evidence="1">Membrane</location>
        <topology evidence="1">Multi-pass membrane protein</topology>
    </subcellularLocation>
</comment>
<feature type="transmembrane region" description="Helical" evidence="6">
    <location>
        <begin position="603"/>
        <end position="630"/>
    </location>
</feature>
<feature type="transmembrane region" description="Helical" evidence="6">
    <location>
        <begin position="424"/>
        <end position="444"/>
    </location>
</feature>
<feature type="transmembrane region" description="Helical" evidence="6">
    <location>
        <begin position="730"/>
        <end position="752"/>
    </location>
</feature>
<evidence type="ECO:0000256" key="5">
    <source>
        <dbReference type="SAM" id="MobiDB-lite"/>
    </source>
</evidence>
<feature type="region of interest" description="Disordered" evidence="5">
    <location>
        <begin position="167"/>
        <end position="236"/>
    </location>
</feature>
<gene>
    <name evidence="9" type="ORF">PgNI_11005</name>
</gene>
<dbReference type="GO" id="GO:0005886">
    <property type="term" value="C:plasma membrane"/>
    <property type="evidence" value="ECO:0007669"/>
    <property type="project" value="TreeGrafter"/>
</dbReference>
<feature type="compositionally biased region" description="Low complexity" evidence="5">
    <location>
        <begin position="853"/>
        <end position="868"/>
    </location>
</feature>
<feature type="compositionally biased region" description="Low complexity" evidence="5">
    <location>
        <begin position="932"/>
        <end position="942"/>
    </location>
</feature>
<evidence type="ECO:0000256" key="1">
    <source>
        <dbReference type="ARBA" id="ARBA00004141"/>
    </source>
</evidence>
<dbReference type="KEGG" id="pgri:PgNI_11005"/>
<evidence type="ECO:0000313" key="9">
    <source>
        <dbReference type="RefSeq" id="XP_030980270.1"/>
    </source>
</evidence>
<keyword evidence="3 6" id="KW-1133">Transmembrane helix</keyword>